<dbReference type="AlphaFoldDB" id="A0A1Q8QY25"/>
<accession>A0A1Q8QY25</accession>
<evidence type="ECO:0000313" key="1">
    <source>
        <dbReference type="EMBL" id="OLN32140.1"/>
    </source>
</evidence>
<dbReference type="Proteomes" id="UP000186102">
    <property type="component" value="Unassembled WGS sequence"/>
</dbReference>
<keyword evidence="2" id="KW-1185">Reference proteome</keyword>
<gene>
    <name evidence="1" type="ORF">DSOL_2013</name>
</gene>
<comment type="caution">
    <text evidence="1">The sequence shown here is derived from an EMBL/GenBank/DDBJ whole genome shotgun (WGS) entry which is preliminary data.</text>
</comment>
<dbReference type="STRING" id="1888891.DSOL_2013"/>
<sequence>MYIKSVFFDAPVRKILFELNQAGGASTIKDFGVLVQSLG</sequence>
<protein>
    <submittedName>
        <fullName evidence="1">Uncharacterized protein</fullName>
    </submittedName>
</protein>
<name>A0A1Q8QY25_9FIRM</name>
<organism evidence="1 2">
    <name type="scientific">Desulfosporosinus metallidurans</name>
    <dbReference type="NCBI Taxonomy" id="1888891"/>
    <lineage>
        <taxon>Bacteria</taxon>
        <taxon>Bacillati</taxon>
        <taxon>Bacillota</taxon>
        <taxon>Clostridia</taxon>
        <taxon>Eubacteriales</taxon>
        <taxon>Desulfitobacteriaceae</taxon>
        <taxon>Desulfosporosinus</taxon>
    </lineage>
</organism>
<reference evidence="1 2" key="1">
    <citation type="submission" date="2016-09" db="EMBL/GenBank/DDBJ databases">
        <title>Complete genome of Desulfosporosinus sp. OL.</title>
        <authorList>
            <person name="Mardanov A."/>
            <person name="Beletsky A."/>
            <person name="Panova A."/>
            <person name="Karnachuk O."/>
            <person name="Ravin N."/>
        </authorList>
    </citation>
    <scope>NUCLEOTIDE SEQUENCE [LARGE SCALE GENOMIC DNA]</scope>
    <source>
        <strain evidence="1 2">OL</strain>
    </source>
</reference>
<dbReference type="EMBL" id="MLBF01000011">
    <property type="protein sequence ID" value="OLN32140.1"/>
    <property type="molecule type" value="Genomic_DNA"/>
</dbReference>
<evidence type="ECO:0000313" key="2">
    <source>
        <dbReference type="Proteomes" id="UP000186102"/>
    </source>
</evidence>
<proteinExistence type="predicted"/>